<name>A0A560B5H3_AZOBR</name>
<proteinExistence type="predicted"/>
<reference evidence="1 2" key="1">
    <citation type="submission" date="2019-06" db="EMBL/GenBank/DDBJ databases">
        <title>Genomic Encyclopedia of Type Strains, Phase IV (KMG-V): Genome sequencing to study the core and pangenomes of soil and plant-associated prokaryotes.</title>
        <authorList>
            <person name="Whitman W."/>
        </authorList>
    </citation>
    <scope>NUCLEOTIDE SEQUENCE [LARGE SCALE GENOMIC DNA]</scope>
    <source>
        <strain evidence="1 2">BR 11796</strain>
    </source>
</reference>
<gene>
    <name evidence="1" type="ORF">FBZ82_1063</name>
</gene>
<dbReference type="Proteomes" id="UP000316083">
    <property type="component" value="Unassembled WGS sequence"/>
</dbReference>
<evidence type="ECO:0008006" key="3">
    <source>
        <dbReference type="Google" id="ProtNLM"/>
    </source>
</evidence>
<accession>A0A560B5H3</accession>
<sequence length="271" mass="30150">MLREAFEYLTTPCPPLARRYGYLAEMVALGARHRRQRRAWAPHVGSCRRFIQDAVGRAPRGGRALVAGSGLLIEVPLPVLAERFGEVVLIDMLHSRSVRRQARRHPNVRLLTLDVTGTLAPLDAALSSGSSLPPPSPPDLPGERFAFALSCNLLSQLPLLPLDAIDRKAPTIPWAERERFARSLAQTHRSWLARVSEQASLFTDTESLWLEDGAVREREDSLWGLDLPPPDQAWDWDIAPAPEEDRRRSLRHRVGAWFTLPVPAGPAPTGP</sequence>
<dbReference type="EMBL" id="VITF01000006">
    <property type="protein sequence ID" value="TWA67885.1"/>
    <property type="molecule type" value="Genomic_DNA"/>
</dbReference>
<evidence type="ECO:0000313" key="1">
    <source>
        <dbReference type="EMBL" id="TWA67885.1"/>
    </source>
</evidence>
<protein>
    <recommendedName>
        <fullName evidence="3">Class I SAM-dependent methyltransferase</fullName>
    </recommendedName>
</protein>
<dbReference type="RefSeq" id="WP_145676388.1">
    <property type="nucleotide sequence ID" value="NZ_VITF01000006.1"/>
</dbReference>
<organism evidence="1 2">
    <name type="scientific">Azospirillum brasilense</name>
    <dbReference type="NCBI Taxonomy" id="192"/>
    <lineage>
        <taxon>Bacteria</taxon>
        <taxon>Pseudomonadati</taxon>
        <taxon>Pseudomonadota</taxon>
        <taxon>Alphaproteobacteria</taxon>
        <taxon>Rhodospirillales</taxon>
        <taxon>Azospirillaceae</taxon>
        <taxon>Azospirillum</taxon>
    </lineage>
</organism>
<evidence type="ECO:0000313" key="2">
    <source>
        <dbReference type="Proteomes" id="UP000316083"/>
    </source>
</evidence>
<dbReference type="AlphaFoldDB" id="A0A560B5H3"/>
<comment type="caution">
    <text evidence="1">The sequence shown here is derived from an EMBL/GenBank/DDBJ whole genome shotgun (WGS) entry which is preliminary data.</text>
</comment>